<dbReference type="PANTHER" id="PTHR43374">
    <property type="entry name" value="FLAVIN PRENYLTRANSFERASE"/>
    <property type="match status" value="1"/>
</dbReference>
<dbReference type="NCBIfam" id="TIGR00421">
    <property type="entry name" value="ubiX_pad"/>
    <property type="match status" value="1"/>
</dbReference>
<keyword evidence="1 5" id="KW-0637">Prenyltransferase</keyword>
<evidence type="ECO:0000256" key="3">
    <source>
        <dbReference type="ARBA" id="ARBA00022643"/>
    </source>
</evidence>
<keyword evidence="2 5" id="KW-0285">Flavoprotein</keyword>
<feature type="binding site" evidence="5">
    <location>
        <position position="35"/>
    </location>
    <ligand>
        <name>FMN</name>
        <dbReference type="ChEBI" id="CHEBI:58210"/>
    </ligand>
</feature>
<dbReference type="Gene3D" id="3.40.50.1950">
    <property type="entry name" value="Flavin prenyltransferase-like"/>
    <property type="match status" value="1"/>
</dbReference>
<dbReference type="EC" id="2.5.1.129" evidence="5"/>
<keyword evidence="3 5" id="KW-0288">FMN</keyword>
<feature type="binding site" evidence="5">
    <location>
        <begin position="86"/>
        <end position="89"/>
    </location>
    <ligand>
        <name>FMN</name>
        <dbReference type="ChEBI" id="CHEBI:58210"/>
    </ligand>
</feature>
<dbReference type="GO" id="GO:0008694">
    <property type="term" value="F:4-hydroxy-3-polyprenylbenzoate decarboxylase activity"/>
    <property type="evidence" value="ECO:0007669"/>
    <property type="project" value="UniProtKB-EC"/>
</dbReference>
<dbReference type="RefSeq" id="WP_025703075.1">
    <property type="nucleotide sequence ID" value="NZ_JAUSUY010000004.1"/>
</dbReference>
<comment type="similarity">
    <text evidence="5">Belongs to the UbiX/PAD1 family.</text>
</comment>
<dbReference type="InterPro" id="IPR003382">
    <property type="entry name" value="Flavoprotein"/>
</dbReference>
<dbReference type="SUPFAM" id="SSF52507">
    <property type="entry name" value="Homo-oligomeric flavin-containing Cys decarboxylases, HFCD"/>
    <property type="match status" value="1"/>
</dbReference>
<feature type="domain" description="Flavoprotein" evidence="6">
    <location>
        <begin position="1"/>
        <end position="167"/>
    </location>
</feature>
<evidence type="ECO:0000256" key="5">
    <source>
        <dbReference type="HAMAP-Rule" id="MF_01984"/>
    </source>
</evidence>
<dbReference type="Proteomes" id="UP001248709">
    <property type="component" value="Unassembled WGS sequence"/>
</dbReference>
<dbReference type="HAMAP" id="MF_01984">
    <property type="entry name" value="ubiX_pad"/>
    <property type="match status" value="1"/>
</dbReference>
<dbReference type="InterPro" id="IPR036551">
    <property type="entry name" value="Flavin_trans-like"/>
</dbReference>
<accession>A0ABU3H436</accession>
<reference evidence="7 8" key="1">
    <citation type="submission" date="2023-07" db="EMBL/GenBank/DDBJ databases">
        <title>Genomic Encyclopedia of Type Strains, Phase IV (KMG-IV): sequencing the most valuable type-strain genomes for metagenomic binning, comparative biology and taxonomic classification.</title>
        <authorList>
            <person name="Goeker M."/>
        </authorList>
    </citation>
    <scope>NUCLEOTIDE SEQUENCE [LARGE SCALE GENOMIC DNA]</scope>
    <source>
        <strain evidence="7 8">T98</strain>
    </source>
</reference>
<name>A0ABU3H436_9BACL</name>
<dbReference type="EMBL" id="JAUSUY010000004">
    <property type="protein sequence ID" value="MDT3425584.1"/>
    <property type="molecule type" value="Genomic_DNA"/>
</dbReference>
<comment type="function">
    <text evidence="5">Flavin prenyltransferase that catalyzes the synthesis of the prenylated FMN cofactor (prenyl-FMN) for 4-hydroxy-3-polyprenylbenzoic acid decarboxylase UbiD. The prenyltransferase is metal-independent and links a dimethylallyl moiety from dimethylallyl monophosphate (DMAP) to the flavin N5 and C6 atoms of FMN.</text>
</comment>
<evidence type="ECO:0000259" key="6">
    <source>
        <dbReference type="Pfam" id="PF02441"/>
    </source>
</evidence>
<comment type="catalytic activity">
    <reaction evidence="5">
        <text>dimethylallyl phosphate + FMNH2 = prenylated FMNH2 + phosphate</text>
        <dbReference type="Rhea" id="RHEA:37743"/>
        <dbReference type="ChEBI" id="CHEBI:43474"/>
        <dbReference type="ChEBI" id="CHEBI:57618"/>
        <dbReference type="ChEBI" id="CHEBI:87467"/>
        <dbReference type="ChEBI" id="CHEBI:88052"/>
        <dbReference type="EC" id="2.5.1.129"/>
    </reaction>
</comment>
<evidence type="ECO:0000256" key="4">
    <source>
        <dbReference type="ARBA" id="ARBA00022679"/>
    </source>
</evidence>
<feature type="binding site" evidence="5">
    <location>
        <position position="121"/>
    </location>
    <ligand>
        <name>FMN</name>
        <dbReference type="ChEBI" id="CHEBI:58210"/>
    </ligand>
</feature>
<dbReference type="Pfam" id="PF02441">
    <property type="entry name" value="Flavoprotein"/>
    <property type="match status" value="1"/>
</dbReference>
<dbReference type="PANTHER" id="PTHR43374:SF1">
    <property type="entry name" value="FLAVIN PRENYLTRANSFERASE PAD1, MITOCHONDRIAL"/>
    <property type="match status" value="1"/>
</dbReference>
<comment type="caution">
    <text evidence="5">Lacks conserved residue(s) required for the propagation of feature annotation.</text>
</comment>
<evidence type="ECO:0000313" key="8">
    <source>
        <dbReference type="Proteomes" id="UP001248709"/>
    </source>
</evidence>
<feature type="binding site" evidence="5">
    <location>
        <begin position="9"/>
        <end position="11"/>
    </location>
    <ligand>
        <name>FMN</name>
        <dbReference type="ChEBI" id="CHEBI:58210"/>
    </ligand>
</feature>
<evidence type="ECO:0000256" key="1">
    <source>
        <dbReference type="ARBA" id="ARBA00022602"/>
    </source>
</evidence>
<sequence length="188" mass="20621">MDIVVGISGATGTVYAVKLLEMLREQGVNTHVIISGWAKANLEVETTYKLSYLEGLATYLYDNRDLGAKVSSGSFLTDGMIVLPCSMKTLAAIASGFTDSLISRTADVMMKEGRKLVLSPRETPLNAIHLENMLKLARIGVRIVPPMPSFYNNPQTIDDLITHQAMKILDQFGIHLKHDKRWNGTAAG</sequence>
<keyword evidence="4 5" id="KW-0808">Transferase</keyword>
<organism evidence="7 8">
    <name type="scientific">Paenibacillus forsythiae</name>
    <dbReference type="NCBI Taxonomy" id="365616"/>
    <lineage>
        <taxon>Bacteria</taxon>
        <taxon>Bacillati</taxon>
        <taxon>Bacillota</taxon>
        <taxon>Bacilli</taxon>
        <taxon>Bacillales</taxon>
        <taxon>Paenibacillaceae</taxon>
        <taxon>Paenibacillus</taxon>
    </lineage>
</organism>
<feature type="binding site" evidence="5">
    <location>
        <position position="167"/>
    </location>
    <ligand>
        <name>dimethylallyl phosphate</name>
        <dbReference type="ChEBI" id="CHEBI:88052"/>
    </ligand>
</feature>
<evidence type="ECO:0000256" key="2">
    <source>
        <dbReference type="ARBA" id="ARBA00022630"/>
    </source>
</evidence>
<keyword evidence="8" id="KW-1185">Reference proteome</keyword>
<evidence type="ECO:0000313" key="7">
    <source>
        <dbReference type="EMBL" id="MDT3425584.1"/>
    </source>
</evidence>
<proteinExistence type="inferred from homology"/>
<comment type="caution">
    <text evidence="7">The sequence shown here is derived from an EMBL/GenBank/DDBJ whole genome shotgun (WGS) entry which is preliminary data.</text>
</comment>
<feature type="binding site" evidence="5">
    <location>
        <position position="151"/>
    </location>
    <ligand>
        <name>dimethylallyl phosphate</name>
        <dbReference type="ChEBI" id="CHEBI:88052"/>
    </ligand>
</feature>
<protein>
    <recommendedName>
        <fullName evidence="5">Flavin prenyltransferase UbiX</fullName>
        <ecNumber evidence="5">2.5.1.129</ecNumber>
    </recommendedName>
</protein>
<gene>
    <name evidence="5" type="primary">ubiX</name>
    <name evidence="7" type="ORF">J2Z22_001103</name>
</gene>
<dbReference type="NCBIfam" id="NF004685">
    <property type="entry name" value="PRK06029.1"/>
    <property type="match status" value="1"/>
</dbReference>
<dbReference type="InterPro" id="IPR004507">
    <property type="entry name" value="UbiX-like"/>
</dbReference>
<keyword evidence="7" id="KW-0456">Lyase</keyword>